<dbReference type="PROSITE" id="PS50071">
    <property type="entry name" value="HOMEOBOX_2"/>
    <property type="match status" value="1"/>
</dbReference>
<evidence type="ECO:0000313" key="15">
    <source>
        <dbReference type="RefSeq" id="XP_030071221.1"/>
    </source>
</evidence>
<dbReference type="InParanoid" id="A0A6P7Z3D3"/>
<evidence type="ECO:0000313" key="14">
    <source>
        <dbReference type="Proteomes" id="UP000515156"/>
    </source>
</evidence>
<dbReference type="FunCoup" id="A0A6P7Z3D3">
    <property type="interactions" value="239"/>
</dbReference>
<dbReference type="GO" id="GO:0005634">
    <property type="term" value="C:nucleus"/>
    <property type="evidence" value="ECO:0007669"/>
    <property type="project" value="UniProtKB-SubCell"/>
</dbReference>
<evidence type="ECO:0000256" key="11">
    <source>
        <dbReference type="RuleBase" id="RU000682"/>
    </source>
</evidence>
<keyword evidence="7 10" id="KW-0539">Nucleus</keyword>
<keyword evidence="3 10" id="KW-0238">DNA-binding</keyword>
<accession>A0A6P7Z3D3</accession>
<dbReference type="InterPro" id="IPR050649">
    <property type="entry name" value="Paired_Homeobox_TFs"/>
</dbReference>
<keyword evidence="2" id="KW-0805">Transcription regulation</keyword>
<dbReference type="InterPro" id="IPR017970">
    <property type="entry name" value="Homeobox_CS"/>
</dbReference>
<dbReference type="GeneID" id="115478112"/>
<name>A0A6P7Z3D3_9AMPH</name>
<sequence>MALVELSNVAAGVRRGGKPVLSYSIEEILKKPTRKVHQKDVKRLTWHCQQDETLPVLAAVPPPEPTGDSDVKREFPVGLTADVFHPAAPALSINETSLKQPPYCERSRAGRSTPCLDMGEALDGKRPQEEEEQMSDLMTGSPLCSDHKAKRRIRTTFTTEQLQELERVFMMTRYPDIHTRDRLAAKVNLPETRVQIWFQNRRAKWRKYEKLGSFGGLQHLTELDLVPAPKPDVRDYSFMPRKLASPDPSVRYYSPIKAQLTSIPVPETLAFTPTHLESLTYPMPQISFDCFLPLHLKTTWSSICAMPT</sequence>
<evidence type="ECO:0000256" key="7">
    <source>
        <dbReference type="ARBA" id="ARBA00023242"/>
    </source>
</evidence>
<evidence type="ECO:0000256" key="10">
    <source>
        <dbReference type="PROSITE-ProRule" id="PRU00108"/>
    </source>
</evidence>
<dbReference type="AlphaFoldDB" id="A0A6P7Z3D3"/>
<proteinExistence type="predicted"/>
<keyword evidence="14" id="KW-1185">Reference proteome</keyword>
<dbReference type="InterPro" id="IPR001356">
    <property type="entry name" value="HD"/>
</dbReference>
<dbReference type="PROSITE" id="PS00027">
    <property type="entry name" value="HOMEOBOX_1"/>
    <property type="match status" value="1"/>
</dbReference>
<keyword evidence="6" id="KW-0804">Transcription</keyword>
<feature type="DNA-binding region" description="Homeobox" evidence="10">
    <location>
        <begin position="150"/>
        <end position="209"/>
    </location>
</feature>
<feature type="region of interest" description="Disordered" evidence="12">
    <location>
        <begin position="103"/>
        <end position="144"/>
    </location>
</feature>
<evidence type="ECO:0000256" key="12">
    <source>
        <dbReference type="SAM" id="MobiDB-lite"/>
    </source>
</evidence>
<dbReference type="GO" id="GO:0000977">
    <property type="term" value="F:RNA polymerase II transcription regulatory region sequence-specific DNA binding"/>
    <property type="evidence" value="ECO:0007669"/>
    <property type="project" value="TreeGrafter"/>
</dbReference>
<gene>
    <name evidence="15" type="primary">LOC115478112</name>
</gene>
<keyword evidence="5" id="KW-0010">Activator</keyword>
<evidence type="ECO:0000256" key="3">
    <source>
        <dbReference type="ARBA" id="ARBA00023125"/>
    </source>
</evidence>
<evidence type="ECO:0000256" key="6">
    <source>
        <dbReference type="ARBA" id="ARBA00023163"/>
    </source>
</evidence>
<organism evidence="14 15">
    <name type="scientific">Microcaecilia unicolor</name>
    <dbReference type="NCBI Taxonomy" id="1415580"/>
    <lineage>
        <taxon>Eukaryota</taxon>
        <taxon>Metazoa</taxon>
        <taxon>Chordata</taxon>
        <taxon>Craniata</taxon>
        <taxon>Vertebrata</taxon>
        <taxon>Euteleostomi</taxon>
        <taxon>Amphibia</taxon>
        <taxon>Gymnophiona</taxon>
        <taxon>Siphonopidae</taxon>
        <taxon>Microcaecilia</taxon>
    </lineage>
</organism>
<dbReference type="Pfam" id="PF00046">
    <property type="entry name" value="Homeodomain"/>
    <property type="match status" value="1"/>
</dbReference>
<dbReference type="FunFam" id="1.10.10.60:FF:000369">
    <property type="entry name" value="Intestine specific homeobox"/>
    <property type="match status" value="1"/>
</dbReference>
<reference evidence="15" key="1">
    <citation type="submission" date="2025-08" db="UniProtKB">
        <authorList>
            <consortium name="RefSeq"/>
        </authorList>
    </citation>
    <scope>IDENTIFICATION</scope>
</reference>
<dbReference type="GO" id="GO:0000981">
    <property type="term" value="F:DNA-binding transcription factor activity, RNA polymerase II-specific"/>
    <property type="evidence" value="ECO:0007669"/>
    <property type="project" value="InterPro"/>
</dbReference>
<dbReference type="PANTHER" id="PTHR24329:SF362">
    <property type="entry name" value="INTESTINE-SPECIFIC HOMEOBOX"/>
    <property type="match status" value="1"/>
</dbReference>
<dbReference type="PANTHER" id="PTHR24329">
    <property type="entry name" value="HOMEOBOX PROTEIN ARISTALESS"/>
    <property type="match status" value="1"/>
</dbReference>
<dbReference type="InterPro" id="IPR009057">
    <property type="entry name" value="Homeodomain-like_sf"/>
</dbReference>
<dbReference type="Gene3D" id="1.10.10.60">
    <property type="entry name" value="Homeodomain-like"/>
    <property type="match status" value="1"/>
</dbReference>
<dbReference type="KEGG" id="muo:115478112"/>
<evidence type="ECO:0000256" key="2">
    <source>
        <dbReference type="ARBA" id="ARBA00023015"/>
    </source>
</evidence>
<comment type="function">
    <text evidence="8">Transcription factor that regulates gene expression in intestine. May participate in vitamin A metabolism most likely by regulating BCO1 expression in the intestine.</text>
</comment>
<dbReference type="OrthoDB" id="6159439at2759"/>
<evidence type="ECO:0000256" key="1">
    <source>
        <dbReference type="ARBA" id="ARBA00004123"/>
    </source>
</evidence>
<dbReference type="RefSeq" id="XP_030071221.1">
    <property type="nucleotide sequence ID" value="XM_030215361.1"/>
</dbReference>
<keyword evidence="4 10" id="KW-0371">Homeobox</keyword>
<dbReference type="SMART" id="SM00389">
    <property type="entry name" value="HOX"/>
    <property type="match status" value="1"/>
</dbReference>
<dbReference type="Proteomes" id="UP000515156">
    <property type="component" value="Chromosome 9"/>
</dbReference>
<evidence type="ECO:0000256" key="9">
    <source>
        <dbReference type="ARBA" id="ARBA00067428"/>
    </source>
</evidence>
<dbReference type="SUPFAM" id="SSF46689">
    <property type="entry name" value="Homeodomain-like"/>
    <property type="match status" value="1"/>
</dbReference>
<comment type="subcellular location">
    <subcellularLocation>
        <location evidence="1 10 11">Nucleus</location>
    </subcellularLocation>
</comment>
<evidence type="ECO:0000256" key="8">
    <source>
        <dbReference type="ARBA" id="ARBA00055445"/>
    </source>
</evidence>
<evidence type="ECO:0000256" key="4">
    <source>
        <dbReference type="ARBA" id="ARBA00023155"/>
    </source>
</evidence>
<evidence type="ECO:0000259" key="13">
    <source>
        <dbReference type="PROSITE" id="PS50071"/>
    </source>
</evidence>
<feature type="domain" description="Homeobox" evidence="13">
    <location>
        <begin position="148"/>
        <end position="208"/>
    </location>
</feature>
<evidence type="ECO:0000256" key="5">
    <source>
        <dbReference type="ARBA" id="ARBA00023159"/>
    </source>
</evidence>
<dbReference type="CDD" id="cd00086">
    <property type="entry name" value="homeodomain"/>
    <property type="match status" value="1"/>
</dbReference>
<protein>
    <recommendedName>
        <fullName evidence="9">Intestine-specific homeobox</fullName>
    </recommendedName>
</protein>